<dbReference type="RefSeq" id="WP_059350918.1">
    <property type="nucleotide sequence ID" value="NZ_LDYG01000027.1"/>
</dbReference>
<name>A0A147K8V4_9BACI</name>
<evidence type="ECO:0000313" key="1">
    <source>
        <dbReference type="EMBL" id="KUP06751.1"/>
    </source>
</evidence>
<accession>A0A147K8V4</accession>
<dbReference type="PATRIC" id="fig|1150625.3.peg.1530"/>
<evidence type="ECO:0008006" key="3">
    <source>
        <dbReference type="Google" id="ProtNLM"/>
    </source>
</evidence>
<dbReference type="OrthoDB" id="2942082at2"/>
<protein>
    <recommendedName>
        <fullName evidence="3">SHSP domain-containing protein</fullName>
    </recommendedName>
</protein>
<dbReference type="STRING" id="1150625.Q75_07285"/>
<gene>
    <name evidence="1" type="ORF">Q75_07285</name>
</gene>
<dbReference type="AlphaFoldDB" id="A0A147K8V4"/>
<evidence type="ECO:0000313" key="2">
    <source>
        <dbReference type="Proteomes" id="UP000074108"/>
    </source>
</evidence>
<dbReference type="InterPro" id="IPR008978">
    <property type="entry name" value="HSP20-like_chaperone"/>
</dbReference>
<dbReference type="EMBL" id="LDYG01000027">
    <property type="protein sequence ID" value="KUP06751.1"/>
    <property type="molecule type" value="Genomic_DNA"/>
</dbReference>
<dbReference type="SUPFAM" id="SSF49764">
    <property type="entry name" value="HSP20-like chaperones"/>
    <property type="match status" value="1"/>
</dbReference>
<keyword evidence="2" id="KW-1185">Reference proteome</keyword>
<reference evidence="1 2" key="1">
    <citation type="journal article" date="2016" name="Front. Microbiol.">
        <title>Microevolution Analysis of Bacillus coahuilensis Unveils Differences in Phosphorus Acquisition Strategies and Their Regulation.</title>
        <authorList>
            <person name="Gomez-Lunar Z."/>
            <person name="Hernandez-Gonzalez I."/>
            <person name="Rodriguez-Torres M.D."/>
            <person name="Souza V."/>
            <person name="Olmedo-Alvarez G."/>
        </authorList>
    </citation>
    <scope>NUCLEOTIDE SEQUENCE [LARGE SCALE GENOMIC DNA]</scope>
    <source>
        <strain evidence="2">p1.1.43</strain>
    </source>
</reference>
<comment type="caution">
    <text evidence="1">The sequence shown here is derived from an EMBL/GenBank/DDBJ whole genome shotgun (WGS) entry which is preliminary data.</text>
</comment>
<proteinExistence type="predicted"/>
<dbReference type="Proteomes" id="UP000074108">
    <property type="component" value="Unassembled WGS sequence"/>
</dbReference>
<organism evidence="1 2">
    <name type="scientific">Bacillus coahuilensis p1.1.43</name>
    <dbReference type="NCBI Taxonomy" id="1150625"/>
    <lineage>
        <taxon>Bacteria</taxon>
        <taxon>Bacillati</taxon>
        <taxon>Bacillota</taxon>
        <taxon>Bacilli</taxon>
        <taxon>Bacillales</taxon>
        <taxon>Bacillaceae</taxon>
        <taxon>Bacillus</taxon>
    </lineage>
</organism>
<sequence>MNVPEDQNHLGRWESVLKGLLLDPFTNYLDEQLFRIDLYDTTDKYIIEVLTENLDIDEIEITKEGKLLAIQLKILGEASVRLRKVPFPFDLKFHQVEAIKYRHWFEISINKEAIKSNVNQFNIRIQGE</sequence>